<dbReference type="InterPro" id="IPR036638">
    <property type="entry name" value="HLH_DNA-bd_sf"/>
</dbReference>
<comment type="caution">
    <text evidence="3">The sequence shown here is derived from an EMBL/GenBank/DDBJ whole genome shotgun (WGS) entry which is preliminary data.</text>
</comment>
<dbReference type="Proteomes" id="UP000271974">
    <property type="component" value="Unassembled WGS sequence"/>
</dbReference>
<proteinExistence type="predicted"/>
<dbReference type="InterPro" id="IPR011598">
    <property type="entry name" value="bHLH_dom"/>
</dbReference>
<keyword evidence="4" id="KW-1185">Reference proteome</keyword>
<sequence length="834" mass="91598">MDEEKIQPREKQNSQNGPPQGSTLVDPHCDIQGPAMEDPHRELQGPTMEDPHRELQGPTLEDPHRELQGPTMDDPHRELQGPTMEDHNPSEPQETKESSADPRNLKQASEKPGHALRRSATPGKKKSVAKKHVGLNDEEIERRRIRNNELERARQHAMQAAFSRLDEAVPDHMKISEHKDGSKMSSIENAIHYIKYLYDEKNFIDANHDRSFDPKHQRLVNIPLERNTGSEGVDVVVSSIGHAGKQHQAHAGIQGNQETNPDLANGHVNSVSHSFANGSNQNLSNGAPVVNLLSQTFASGPNQNLSNGAPVVNLLSQTFASGPNQNLSNGAPVVNPLSQTFASGAMNRSNPNIANSFINPMNHVCSNNTPAMNSLNYTNQNFGNGPVKPMRQNFDNVFKNYLNQHFNNGHINHLNNNISNVPKNYLNPHNIGDVPMNYLNPNFGNVPMNYLNENFANGPVNPMLQNFTNGFMNPLDQNFANGPMNHLDQNYAKGPLNHLNQNLGNIPMNPLNQNFASGPMNNLNQNLGNIPMNPLNQNFASGPINPLNKNPGYFTTAINPMNQNLGTCPMNPLSHSLDNGQTVMNLNLGSRPLNNILRPSTLNQNPGNNLVNQSICRGFERPTNRKLVNASREHADRSLTNSIIQQGNINIPRNPEKKSIDKENIKPNFQYPQSGWKSITDIVPPNQSKNVSQQQFNLPITSQSESSIQHRSLNHTNTASSNHGNVNETATHARSYESIDDLTCLSPDTIIRTLGPLVEDTPAVASSVSPSGSLSASSNQDSGFGTPCSDSPDGSSSRLPCLSPDTVSRALGDISEDTHKAPTSKRKLDFNKTL</sequence>
<feature type="domain" description="BHLH" evidence="2">
    <location>
        <begin position="142"/>
        <end position="197"/>
    </location>
</feature>
<feature type="region of interest" description="Disordered" evidence="1">
    <location>
        <begin position="702"/>
        <end position="726"/>
    </location>
</feature>
<feature type="compositionally biased region" description="Basic residues" evidence="1">
    <location>
        <begin position="123"/>
        <end position="133"/>
    </location>
</feature>
<dbReference type="PROSITE" id="PS50888">
    <property type="entry name" value="BHLH"/>
    <property type="match status" value="1"/>
</dbReference>
<feature type="compositionally biased region" description="Polar residues" evidence="1">
    <location>
        <begin position="779"/>
        <end position="798"/>
    </location>
</feature>
<feature type="compositionally biased region" description="Basic and acidic residues" evidence="1">
    <location>
        <begin position="37"/>
        <end position="113"/>
    </location>
</feature>
<accession>A0A3S1HDM9</accession>
<protein>
    <recommendedName>
        <fullName evidence="2">BHLH domain-containing protein</fullName>
    </recommendedName>
</protein>
<feature type="compositionally biased region" description="Polar residues" evidence="1">
    <location>
        <begin position="13"/>
        <end position="23"/>
    </location>
</feature>
<name>A0A3S1HDM9_ELYCH</name>
<dbReference type="Pfam" id="PF00010">
    <property type="entry name" value="HLH"/>
    <property type="match status" value="1"/>
</dbReference>
<reference evidence="3 4" key="1">
    <citation type="submission" date="2019-01" db="EMBL/GenBank/DDBJ databases">
        <title>A draft genome assembly of the solar-powered sea slug Elysia chlorotica.</title>
        <authorList>
            <person name="Cai H."/>
            <person name="Li Q."/>
            <person name="Fang X."/>
            <person name="Li J."/>
            <person name="Curtis N.E."/>
            <person name="Altenburger A."/>
            <person name="Shibata T."/>
            <person name="Feng M."/>
            <person name="Maeda T."/>
            <person name="Schwartz J.A."/>
            <person name="Shigenobu S."/>
            <person name="Lundholm N."/>
            <person name="Nishiyama T."/>
            <person name="Yang H."/>
            <person name="Hasebe M."/>
            <person name="Li S."/>
            <person name="Pierce S.K."/>
            <person name="Wang J."/>
        </authorList>
    </citation>
    <scope>NUCLEOTIDE SEQUENCE [LARGE SCALE GENOMIC DNA]</scope>
    <source>
        <strain evidence="3">EC2010</strain>
        <tissue evidence="3">Whole organism of an adult</tissue>
    </source>
</reference>
<evidence type="ECO:0000313" key="3">
    <source>
        <dbReference type="EMBL" id="RUS77253.1"/>
    </source>
</evidence>
<evidence type="ECO:0000256" key="1">
    <source>
        <dbReference type="SAM" id="MobiDB-lite"/>
    </source>
</evidence>
<dbReference type="SUPFAM" id="SSF47459">
    <property type="entry name" value="HLH, helix-loop-helix DNA-binding domain"/>
    <property type="match status" value="1"/>
</dbReference>
<dbReference type="SMART" id="SM00353">
    <property type="entry name" value="HLH"/>
    <property type="match status" value="1"/>
</dbReference>
<feature type="compositionally biased region" description="Basic and acidic residues" evidence="1">
    <location>
        <begin position="1"/>
        <end position="12"/>
    </location>
</feature>
<dbReference type="GO" id="GO:0046983">
    <property type="term" value="F:protein dimerization activity"/>
    <property type="evidence" value="ECO:0007669"/>
    <property type="project" value="InterPro"/>
</dbReference>
<organism evidence="3 4">
    <name type="scientific">Elysia chlorotica</name>
    <name type="common">Eastern emerald elysia</name>
    <name type="synonym">Sea slug</name>
    <dbReference type="NCBI Taxonomy" id="188477"/>
    <lineage>
        <taxon>Eukaryota</taxon>
        <taxon>Metazoa</taxon>
        <taxon>Spiralia</taxon>
        <taxon>Lophotrochozoa</taxon>
        <taxon>Mollusca</taxon>
        <taxon>Gastropoda</taxon>
        <taxon>Heterobranchia</taxon>
        <taxon>Euthyneura</taxon>
        <taxon>Panpulmonata</taxon>
        <taxon>Sacoglossa</taxon>
        <taxon>Placobranchoidea</taxon>
        <taxon>Plakobranchidae</taxon>
        <taxon>Elysia</taxon>
    </lineage>
</organism>
<dbReference type="EMBL" id="RQTK01000595">
    <property type="protein sequence ID" value="RUS77253.1"/>
    <property type="molecule type" value="Genomic_DNA"/>
</dbReference>
<evidence type="ECO:0000313" key="4">
    <source>
        <dbReference type="Proteomes" id="UP000271974"/>
    </source>
</evidence>
<feature type="region of interest" description="Disordered" evidence="1">
    <location>
        <begin position="762"/>
        <end position="834"/>
    </location>
</feature>
<feature type="compositionally biased region" description="Basic and acidic residues" evidence="1">
    <location>
        <begin position="816"/>
        <end position="834"/>
    </location>
</feature>
<feature type="compositionally biased region" description="Low complexity" evidence="1">
    <location>
        <begin position="762"/>
        <end position="778"/>
    </location>
</feature>
<evidence type="ECO:0000259" key="2">
    <source>
        <dbReference type="PROSITE" id="PS50888"/>
    </source>
</evidence>
<dbReference type="Gene3D" id="4.10.280.10">
    <property type="entry name" value="Helix-loop-helix DNA-binding domain"/>
    <property type="match status" value="1"/>
</dbReference>
<feature type="region of interest" description="Disordered" evidence="1">
    <location>
        <begin position="1"/>
        <end position="135"/>
    </location>
</feature>
<dbReference type="STRING" id="188477.A0A3S1HDM9"/>
<gene>
    <name evidence="3" type="ORF">EGW08_014986</name>
</gene>
<dbReference type="AlphaFoldDB" id="A0A3S1HDM9"/>